<dbReference type="PANTHER" id="PTHR34512:SF30">
    <property type="entry name" value="OUTER MEMBRANE PROTEIN ASSEMBLY FACTOR BAMB"/>
    <property type="match status" value="1"/>
</dbReference>
<keyword evidence="1" id="KW-1133">Transmembrane helix</keyword>
<evidence type="ECO:0000259" key="2">
    <source>
        <dbReference type="Pfam" id="PF13360"/>
    </source>
</evidence>
<dbReference type="Gene3D" id="2.130.10.10">
    <property type="entry name" value="YVTN repeat-like/Quinoprotein amine dehydrogenase"/>
    <property type="match status" value="1"/>
</dbReference>
<reference evidence="3" key="1">
    <citation type="journal article" date="2023" name="Microb. Genom.">
        <title>Mesoterricola silvestris gen. nov., sp. nov., Mesoterricola sediminis sp. nov., Geothrix oryzae sp. nov., Geothrix edaphica sp. nov., Geothrix rubra sp. nov., and Geothrix limicola sp. nov., six novel members of Acidobacteriota isolated from soils.</title>
        <authorList>
            <person name="Weisberg A.J."/>
            <person name="Pearce E."/>
            <person name="Kramer C.G."/>
            <person name="Chang J.H."/>
            <person name="Clarke C.R."/>
        </authorList>
    </citation>
    <scope>NUCLEOTIDE SEQUENCE</scope>
    <source>
        <strain evidence="3">ND06-05F</strain>
    </source>
</reference>
<dbReference type="AlphaFoldDB" id="A0AAJ2PJX4"/>
<gene>
    <name evidence="3" type="ORF">PV367_01695</name>
</gene>
<evidence type="ECO:0000313" key="4">
    <source>
        <dbReference type="Proteomes" id="UP001273589"/>
    </source>
</evidence>
<protein>
    <submittedName>
        <fullName evidence="3">PQQ-binding-like beta-propeller repeat protein</fullName>
    </submittedName>
</protein>
<dbReference type="RefSeq" id="WP_037692641.1">
    <property type="nucleotide sequence ID" value="NZ_JARAWN010000005.1"/>
</dbReference>
<evidence type="ECO:0000256" key="1">
    <source>
        <dbReference type="SAM" id="Phobius"/>
    </source>
</evidence>
<dbReference type="InterPro" id="IPR015943">
    <property type="entry name" value="WD40/YVTN_repeat-like_dom_sf"/>
</dbReference>
<accession>A0AAJ2PJX4</accession>
<dbReference type="PANTHER" id="PTHR34512">
    <property type="entry name" value="CELL SURFACE PROTEIN"/>
    <property type="match status" value="1"/>
</dbReference>
<feature type="transmembrane region" description="Helical" evidence="1">
    <location>
        <begin position="12"/>
        <end position="31"/>
    </location>
</feature>
<dbReference type="Proteomes" id="UP001273589">
    <property type="component" value="Unassembled WGS sequence"/>
</dbReference>
<dbReference type="InterPro" id="IPR002372">
    <property type="entry name" value="PQQ_rpt_dom"/>
</dbReference>
<dbReference type="Gene3D" id="2.40.10.480">
    <property type="match status" value="1"/>
</dbReference>
<name>A0AAJ2PJX4_9ACTN</name>
<dbReference type="InterPro" id="IPR011047">
    <property type="entry name" value="Quinoprotein_ADH-like_sf"/>
</dbReference>
<dbReference type="Pfam" id="PF13360">
    <property type="entry name" value="PQQ_2"/>
    <property type="match status" value="2"/>
</dbReference>
<organism evidence="3 4">
    <name type="scientific">Streptomyces europaeiscabiei</name>
    <dbReference type="NCBI Taxonomy" id="146819"/>
    <lineage>
        <taxon>Bacteria</taxon>
        <taxon>Bacillati</taxon>
        <taxon>Actinomycetota</taxon>
        <taxon>Actinomycetes</taxon>
        <taxon>Kitasatosporales</taxon>
        <taxon>Streptomycetaceae</taxon>
        <taxon>Streptomyces</taxon>
    </lineage>
</organism>
<keyword evidence="1" id="KW-0812">Transmembrane</keyword>
<comment type="caution">
    <text evidence="3">The sequence shown here is derived from an EMBL/GenBank/DDBJ whole genome shotgun (WGS) entry which is preliminary data.</text>
</comment>
<feature type="domain" description="Pyrrolo-quinoline quinone repeat" evidence="2">
    <location>
        <begin position="90"/>
        <end position="175"/>
    </location>
</feature>
<dbReference type="EMBL" id="JARAWN010000005">
    <property type="protein sequence ID" value="MDX3128543.1"/>
    <property type="molecule type" value="Genomic_DNA"/>
</dbReference>
<dbReference type="SUPFAM" id="SSF50998">
    <property type="entry name" value="Quinoprotein alcohol dehydrogenase-like"/>
    <property type="match status" value="1"/>
</dbReference>
<feature type="domain" description="Pyrrolo-quinoline quinone repeat" evidence="2">
    <location>
        <begin position="255"/>
        <end position="416"/>
    </location>
</feature>
<proteinExistence type="predicted"/>
<evidence type="ECO:0000313" key="3">
    <source>
        <dbReference type="EMBL" id="MDX3128543.1"/>
    </source>
</evidence>
<keyword evidence="1" id="KW-0472">Membrane</keyword>
<sequence>MDRTEWRRAAGLTLMAVGAAIMLLVPLARWYEQSESSRPSEASEPSNAKHDLVTGAQGALPVAFGTRAPIAPDHVIRPTTTNEAMVHGLGIRSTDTGVRAVNLRTGKQYWRYERRSKDIRYTWFKASERTVVVWFSDGGITAVDLRTGKPLWHTRIPGAVSDRTRFGQVVGGQVVTEVPGGVRAFAERDGRTLWTVRPHLPGGSCDQTPVKAVYEFPDHLSAVLVSCDTLTTKKQRIDPNEVSPEIEVDVDKSFGILLGIDNRTGDALWQQRSGADDLLKGDENTLVALDPYQPAQRIDLLDVNRSGASRRAELAVKENWLSAAGDGVVVSPIDPEFYAFDANTLLSGYDTQDGHLLWKLRAPSRQAYGVPVIADGRLYVVRQTDFAYVDADSLTDAALLVLDAHTGRLLHTLRLPALTTPKKVDSSTVLDLHVADGAISVRWQTEEKDLLVITD</sequence>